<dbReference type="InterPro" id="IPR005588">
    <property type="entry name" value="MucB_RseB"/>
</dbReference>
<dbReference type="STRING" id="910964.GEAM_2826"/>
<dbReference type="CDD" id="cd16327">
    <property type="entry name" value="RseB"/>
    <property type="match status" value="1"/>
</dbReference>
<feature type="chain" id="PRO_5001790827" evidence="5">
    <location>
        <begin position="24"/>
        <end position="316"/>
    </location>
</feature>
<dbReference type="InterPro" id="IPR033434">
    <property type="entry name" value="MucB/RseB_N"/>
</dbReference>
<comment type="similarity">
    <text evidence="2">Belongs to the RseB family.</text>
</comment>
<dbReference type="RefSeq" id="WP_034792555.1">
    <property type="nucleotide sequence ID" value="NZ_JMPJ01000064.1"/>
</dbReference>
<keyword evidence="3 5" id="KW-0732">Signal</keyword>
<dbReference type="InterPro" id="IPR033436">
    <property type="entry name" value="MucB/RseB_C"/>
</dbReference>
<dbReference type="GO" id="GO:0030288">
    <property type="term" value="C:outer membrane-bounded periplasmic space"/>
    <property type="evidence" value="ECO:0007669"/>
    <property type="project" value="TreeGrafter"/>
</dbReference>
<dbReference type="Pfam" id="PF03888">
    <property type="entry name" value="MucB_RseB"/>
    <property type="match status" value="1"/>
</dbReference>
<evidence type="ECO:0000256" key="2">
    <source>
        <dbReference type="ARBA" id="ARBA00008150"/>
    </source>
</evidence>
<dbReference type="PIRSF" id="PIRSF005427">
    <property type="entry name" value="RseB"/>
    <property type="match status" value="1"/>
</dbReference>
<evidence type="ECO:0000313" key="8">
    <source>
        <dbReference type="EMBL" id="KFC79674.1"/>
    </source>
</evidence>
<dbReference type="PANTHER" id="PTHR38782">
    <property type="match status" value="1"/>
</dbReference>
<organism evidence="8 9">
    <name type="scientific">Ewingella americana (strain ATCC 33852 / DSM 4580 / CCUG 14506 / JCM 5911 / LMG 7869 / NCTC 12157 / CDC 1468-78)</name>
    <dbReference type="NCBI Taxonomy" id="910964"/>
    <lineage>
        <taxon>Bacteria</taxon>
        <taxon>Pseudomonadati</taxon>
        <taxon>Pseudomonadota</taxon>
        <taxon>Gammaproteobacteria</taxon>
        <taxon>Enterobacterales</taxon>
        <taxon>Yersiniaceae</taxon>
        <taxon>Ewingella</taxon>
    </lineage>
</organism>
<gene>
    <name evidence="8" type="ORF">GEAM_2826</name>
</gene>
<keyword evidence="9" id="KW-1185">Reference proteome</keyword>
<dbReference type="PANTHER" id="PTHR38782:SF1">
    <property type="entry name" value="SIGMA-E FACTOR REGULATORY PROTEIN RSEB"/>
    <property type="match status" value="1"/>
</dbReference>
<comment type="caution">
    <text evidence="8">The sequence shown here is derived from an EMBL/GenBank/DDBJ whole genome shotgun (WGS) entry which is preliminary data.</text>
</comment>
<dbReference type="Gene3D" id="2.50.20.10">
    <property type="entry name" value="Lipoprotein localisation LolA/LolB/LppX"/>
    <property type="match status" value="1"/>
</dbReference>
<accession>A0A085G7H9</accession>
<dbReference type="OrthoDB" id="7067274at2"/>
<dbReference type="GO" id="GO:0032885">
    <property type="term" value="P:regulation of polysaccharide biosynthetic process"/>
    <property type="evidence" value="ECO:0007669"/>
    <property type="project" value="TreeGrafter"/>
</dbReference>
<sequence>MKQIWFAVCLLTGSLLTPAIASAEPTPEALLQEMSKASQSLNYEIAFISITKQGIDSYRYRHAISDHIPLAQLVLMDGPRREIVQRGKEISYFETGLQPFTLDGDHIVDSLPTVVFSDFSRLAKYYDFIPVGRGRAVDRLSQVVRVVSRDGTRFSYVIWVDEDTKLPLRVDLLDRDGETLEQFRVISFVDDDEVKGALTGLEKATLPPVLSVPEGEKATFTWQPKWLPDGVTEVARSRRNLPNVPVAVESRLYSDGLFSFSVNVNATTSGPSEQLVRQGRRTVQTEVRNANEITVVGELPPATAKRIADSIVFATP</sequence>
<evidence type="ECO:0000256" key="5">
    <source>
        <dbReference type="SAM" id="SignalP"/>
    </source>
</evidence>
<protein>
    <submittedName>
        <fullName evidence="8">Sigma factor negative regulatory protein</fullName>
    </submittedName>
</protein>
<proteinExistence type="inferred from homology"/>
<evidence type="ECO:0000259" key="7">
    <source>
        <dbReference type="Pfam" id="PF17188"/>
    </source>
</evidence>
<feature type="signal peptide" evidence="5">
    <location>
        <begin position="1"/>
        <end position="23"/>
    </location>
</feature>
<dbReference type="Pfam" id="PF17188">
    <property type="entry name" value="MucB_RseB_C"/>
    <property type="match status" value="1"/>
</dbReference>
<feature type="domain" description="MucB/RseB N-terminal" evidence="6">
    <location>
        <begin position="27"/>
        <end position="194"/>
    </location>
</feature>
<keyword evidence="4" id="KW-0574">Periplasm</keyword>
<dbReference type="Proteomes" id="UP000028640">
    <property type="component" value="Unassembled WGS sequence"/>
</dbReference>
<comment type="subcellular location">
    <subcellularLocation>
        <location evidence="1">Periplasm</location>
    </subcellularLocation>
</comment>
<feature type="domain" description="MucB/RseB C-terminal" evidence="7">
    <location>
        <begin position="217"/>
        <end position="311"/>
    </location>
</feature>
<name>A0A085G7H9_EWIA3</name>
<dbReference type="GeneID" id="78382661"/>
<evidence type="ECO:0000259" key="6">
    <source>
        <dbReference type="Pfam" id="PF03888"/>
    </source>
</evidence>
<evidence type="ECO:0000256" key="1">
    <source>
        <dbReference type="ARBA" id="ARBA00004418"/>
    </source>
</evidence>
<reference evidence="8 9" key="1">
    <citation type="submission" date="2014-05" db="EMBL/GenBank/DDBJ databases">
        <title>ATOL: Assembling a taxonomically balanced genome-scale reconstruction of the evolutionary history of the Enterobacteriaceae.</title>
        <authorList>
            <person name="Plunkett G.III."/>
            <person name="Neeno-Eckwall E.C."/>
            <person name="Glasner J.D."/>
            <person name="Perna N.T."/>
        </authorList>
    </citation>
    <scope>NUCLEOTIDE SEQUENCE [LARGE SCALE GENOMIC DNA]</scope>
    <source>
        <strain evidence="8 9">ATCC 33852</strain>
    </source>
</reference>
<dbReference type="AlphaFoldDB" id="A0A085G7H9"/>
<evidence type="ECO:0000256" key="4">
    <source>
        <dbReference type="ARBA" id="ARBA00022764"/>
    </source>
</evidence>
<dbReference type="eggNOG" id="COG3026">
    <property type="taxonomic scope" value="Bacteria"/>
</dbReference>
<dbReference type="EMBL" id="JMPJ01000064">
    <property type="protein sequence ID" value="KFC79674.1"/>
    <property type="molecule type" value="Genomic_DNA"/>
</dbReference>
<dbReference type="GO" id="GO:0045152">
    <property type="term" value="F:antisigma factor binding"/>
    <property type="evidence" value="ECO:0007669"/>
    <property type="project" value="TreeGrafter"/>
</dbReference>
<evidence type="ECO:0000313" key="9">
    <source>
        <dbReference type="Proteomes" id="UP000028640"/>
    </source>
</evidence>
<dbReference type="Gene3D" id="3.30.200.100">
    <property type="entry name" value="MucB/RseB, C-terminal domain"/>
    <property type="match status" value="1"/>
</dbReference>
<evidence type="ECO:0000256" key="3">
    <source>
        <dbReference type="ARBA" id="ARBA00022729"/>
    </source>
</evidence>
<dbReference type="InterPro" id="IPR038484">
    <property type="entry name" value="MucB/RseB_C_sf"/>
</dbReference>
<dbReference type="NCBIfam" id="NF006990">
    <property type="entry name" value="PRK09455.1"/>
    <property type="match status" value="1"/>
</dbReference>